<feature type="compositionally biased region" description="Basic and acidic residues" evidence="1">
    <location>
        <begin position="21"/>
        <end position="34"/>
    </location>
</feature>
<evidence type="ECO:0000313" key="2">
    <source>
        <dbReference type="EMBL" id="VAW66374.1"/>
    </source>
</evidence>
<feature type="compositionally biased region" description="Polar residues" evidence="1">
    <location>
        <begin position="35"/>
        <end position="59"/>
    </location>
</feature>
<reference evidence="2" key="1">
    <citation type="submission" date="2018-06" db="EMBL/GenBank/DDBJ databases">
        <authorList>
            <person name="Zhirakovskaya E."/>
        </authorList>
    </citation>
    <scope>NUCLEOTIDE SEQUENCE</scope>
</reference>
<dbReference type="EMBL" id="UOFG01000271">
    <property type="protein sequence ID" value="VAW66374.1"/>
    <property type="molecule type" value="Genomic_DNA"/>
</dbReference>
<protein>
    <submittedName>
        <fullName evidence="2">Uncharacterized protein</fullName>
    </submittedName>
</protein>
<feature type="compositionally biased region" description="Polar residues" evidence="1">
    <location>
        <begin position="8"/>
        <end position="18"/>
    </location>
</feature>
<proteinExistence type="predicted"/>
<feature type="region of interest" description="Disordered" evidence="1">
    <location>
        <begin position="1"/>
        <end position="106"/>
    </location>
</feature>
<evidence type="ECO:0000256" key="1">
    <source>
        <dbReference type="SAM" id="MobiDB-lite"/>
    </source>
</evidence>
<organism evidence="2">
    <name type="scientific">hydrothermal vent metagenome</name>
    <dbReference type="NCBI Taxonomy" id="652676"/>
    <lineage>
        <taxon>unclassified sequences</taxon>
        <taxon>metagenomes</taxon>
        <taxon>ecological metagenomes</taxon>
    </lineage>
</organism>
<gene>
    <name evidence="2" type="ORF">MNBD_GAMMA11-1643</name>
</gene>
<feature type="compositionally biased region" description="Polar residues" evidence="1">
    <location>
        <begin position="94"/>
        <end position="105"/>
    </location>
</feature>
<sequence length="143" mass="15517">MEIALNGFNPQFDSSASVDTARLRQQQDARRQSERQSGQPESNRTRAQTNSGTSAQTAAENARVINGEVLSSETVRVNARESGSAEGSVLPRNDANQQSSLNGQAANRRISVDQAIQTFRDNELLVLAESSPRQVSGIINEFV</sequence>
<dbReference type="AlphaFoldDB" id="A0A3B0YCE8"/>
<accession>A0A3B0YCE8</accession>
<name>A0A3B0YCE8_9ZZZZ</name>